<keyword evidence="3" id="KW-0012">Acyltransferase</keyword>
<evidence type="ECO:0000313" key="5">
    <source>
        <dbReference type="EMBL" id="MBB5693478.1"/>
    </source>
</evidence>
<evidence type="ECO:0000256" key="2">
    <source>
        <dbReference type="ARBA" id="ARBA00022679"/>
    </source>
</evidence>
<dbReference type="CDD" id="cd04301">
    <property type="entry name" value="NAT_SF"/>
    <property type="match status" value="1"/>
</dbReference>
<sequence length="167" mass="18637">MTVGQGIAGAAFTLRDAEPADLPEILRIVRELAEYERLGHAAVATEEDFGRLLFGPAPLLHAVLAEREGRVVGGALWYNNVSTFTGRPGIHLEDVYVEPRHRGLGIGRAFFRHLARLALERGWARLDWQVLDWNEPAIRFYEGLGAAALDDWRGRRVSGDALRRLAE</sequence>
<protein>
    <submittedName>
        <fullName evidence="5">GNAT superfamily N-acetyltransferase</fullName>
    </submittedName>
</protein>
<dbReference type="PANTHER" id="PTHR10545:SF29">
    <property type="entry name" value="GH14572P-RELATED"/>
    <property type="match status" value="1"/>
</dbReference>
<dbReference type="EMBL" id="JACIJD010000005">
    <property type="protein sequence ID" value="MBB5693478.1"/>
    <property type="molecule type" value="Genomic_DNA"/>
</dbReference>
<name>A0A840XXG5_9PROT</name>
<dbReference type="InterPro" id="IPR051016">
    <property type="entry name" value="Diverse_Substrate_AcTransf"/>
</dbReference>
<gene>
    <name evidence="5" type="ORF">FHS87_001507</name>
</gene>
<dbReference type="FunFam" id="3.40.630.30:FF:000064">
    <property type="entry name" value="GNAT family acetyltransferase"/>
    <property type="match status" value="1"/>
</dbReference>
<evidence type="ECO:0000313" key="6">
    <source>
        <dbReference type="Proteomes" id="UP000580654"/>
    </source>
</evidence>
<comment type="caution">
    <text evidence="5">The sequence shown here is derived from an EMBL/GenBank/DDBJ whole genome shotgun (WGS) entry which is preliminary data.</text>
</comment>
<dbReference type="SUPFAM" id="SSF55729">
    <property type="entry name" value="Acyl-CoA N-acyltransferases (Nat)"/>
    <property type="match status" value="1"/>
</dbReference>
<dbReference type="PROSITE" id="PS51186">
    <property type="entry name" value="GNAT"/>
    <property type="match status" value="1"/>
</dbReference>
<organism evidence="5 6">
    <name type="scientific">Muricoccus pecuniae</name>
    <dbReference type="NCBI Taxonomy" id="693023"/>
    <lineage>
        <taxon>Bacteria</taxon>
        <taxon>Pseudomonadati</taxon>
        <taxon>Pseudomonadota</taxon>
        <taxon>Alphaproteobacteria</taxon>
        <taxon>Acetobacterales</taxon>
        <taxon>Roseomonadaceae</taxon>
        <taxon>Muricoccus</taxon>
    </lineage>
</organism>
<comment type="similarity">
    <text evidence="1">Belongs to the acetyltransferase family.</text>
</comment>
<dbReference type="PANTHER" id="PTHR10545">
    <property type="entry name" value="DIAMINE N-ACETYLTRANSFERASE"/>
    <property type="match status" value="1"/>
</dbReference>
<evidence type="ECO:0000259" key="4">
    <source>
        <dbReference type="PROSITE" id="PS51186"/>
    </source>
</evidence>
<evidence type="ECO:0000256" key="1">
    <source>
        <dbReference type="ARBA" id="ARBA00008694"/>
    </source>
</evidence>
<keyword evidence="6" id="KW-1185">Reference proteome</keyword>
<accession>A0A840XXG5</accession>
<dbReference type="AlphaFoldDB" id="A0A840XXG5"/>
<proteinExistence type="inferred from homology"/>
<dbReference type="Pfam" id="PF00583">
    <property type="entry name" value="Acetyltransf_1"/>
    <property type="match status" value="1"/>
</dbReference>
<keyword evidence="2 5" id="KW-0808">Transferase</keyword>
<reference evidence="5 6" key="1">
    <citation type="submission" date="2020-08" db="EMBL/GenBank/DDBJ databases">
        <title>Genomic Encyclopedia of Type Strains, Phase IV (KMG-IV): sequencing the most valuable type-strain genomes for metagenomic binning, comparative biology and taxonomic classification.</title>
        <authorList>
            <person name="Goeker M."/>
        </authorList>
    </citation>
    <scope>NUCLEOTIDE SEQUENCE [LARGE SCALE GENOMIC DNA]</scope>
    <source>
        <strain evidence="5 6">DSM 25622</strain>
    </source>
</reference>
<dbReference type="Proteomes" id="UP000580654">
    <property type="component" value="Unassembled WGS sequence"/>
</dbReference>
<evidence type="ECO:0000256" key="3">
    <source>
        <dbReference type="ARBA" id="ARBA00023315"/>
    </source>
</evidence>
<dbReference type="InterPro" id="IPR016181">
    <property type="entry name" value="Acyl_CoA_acyltransferase"/>
</dbReference>
<dbReference type="RefSeq" id="WP_184515693.1">
    <property type="nucleotide sequence ID" value="NZ_JACIJD010000005.1"/>
</dbReference>
<dbReference type="InterPro" id="IPR000182">
    <property type="entry name" value="GNAT_dom"/>
</dbReference>
<dbReference type="GO" id="GO:0008080">
    <property type="term" value="F:N-acetyltransferase activity"/>
    <property type="evidence" value="ECO:0007669"/>
    <property type="project" value="UniProtKB-ARBA"/>
</dbReference>
<feature type="domain" description="N-acetyltransferase" evidence="4">
    <location>
        <begin position="12"/>
        <end position="167"/>
    </location>
</feature>
<dbReference type="Gene3D" id="3.40.630.30">
    <property type="match status" value="1"/>
</dbReference>